<dbReference type="GO" id="GO:0016740">
    <property type="term" value="F:transferase activity"/>
    <property type="evidence" value="ECO:0007669"/>
    <property type="project" value="UniProtKB-KW"/>
</dbReference>
<feature type="active site" description="Nucleophile" evidence="6">
    <location>
        <position position="149"/>
    </location>
</feature>
<keyword evidence="5 6" id="KW-0961">Cell wall biogenesis/degradation</keyword>
<feature type="region of interest" description="Disordered" evidence="7">
    <location>
        <begin position="20"/>
        <end position="62"/>
    </location>
</feature>
<dbReference type="CDD" id="cd16913">
    <property type="entry name" value="YkuD_like"/>
    <property type="match status" value="1"/>
</dbReference>
<evidence type="ECO:0000256" key="1">
    <source>
        <dbReference type="ARBA" id="ARBA00004752"/>
    </source>
</evidence>
<feature type="compositionally biased region" description="Pro residues" evidence="7">
    <location>
        <begin position="52"/>
        <end position="62"/>
    </location>
</feature>
<dbReference type="PANTHER" id="PTHR30582">
    <property type="entry name" value="L,D-TRANSPEPTIDASE"/>
    <property type="match status" value="1"/>
</dbReference>
<evidence type="ECO:0000256" key="5">
    <source>
        <dbReference type="ARBA" id="ARBA00023316"/>
    </source>
</evidence>
<dbReference type="GO" id="GO:0008360">
    <property type="term" value="P:regulation of cell shape"/>
    <property type="evidence" value="ECO:0007669"/>
    <property type="project" value="UniProtKB-UniRule"/>
</dbReference>
<dbReference type="Pfam" id="PF03734">
    <property type="entry name" value="YkuD"/>
    <property type="match status" value="1"/>
</dbReference>
<evidence type="ECO:0000256" key="8">
    <source>
        <dbReference type="SAM" id="SignalP"/>
    </source>
</evidence>
<dbReference type="GO" id="GO:0071555">
    <property type="term" value="P:cell wall organization"/>
    <property type="evidence" value="ECO:0007669"/>
    <property type="project" value="UniProtKB-UniRule"/>
</dbReference>
<evidence type="ECO:0000256" key="3">
    <source>
        <dbReference type="ARBA" id="ARBA00022960"/>
    </source>
</evidence>
<dbReference type="AlphaFoldDB" id="A0A1Q8CMU6"/>
<dbReference type="GO" id="GO:0018104">
    <property type="term" value="P:peptidoglycan-protein cross-linking"/>
    <property type="evidence" value="ECO:0007669"/>
    <property type="project" value="TreeGrafter"/>
</dbReference>
<name>A0A1Q8CMU6_9PSEU</name>
<organism evidence="10 11">
    <name type="scientific">Actinophytocola xanthii</name>
    <dbReference type="NCBI Taxonomy" id="1912961"/>
    <lineage>
        <taxon>Bacteria</taxon>
        <taxon>Bacillati</taxon>
        <taxon>Actinomycetota</taxon>
        <taxon>Actinomycetes</taxon>
        <taxon>Pseudonocardiales</taxon>
        <taxon>Pseudonocardiaceae</taxon>
    </lineage>
</organism>
<dbReference type="SUPFAM" id="SSF141523">
    <property type="entry name" value="L,D-transpeptidase catalytic domain-like"/>
    <property type="match status" value="1"/>
</dbReference>
<evidence type="ECO:0000313" key="11">
    <source>
        <dbReference type="Proteomes" id="UP000185596"/>
    </source>
</evidence>
<reference evidence="10 11" key="1">
    <citation type="submission" date="2016-12" db="EMBL/GenBank/DDBJ databases">
        <title>The draft genome sequence of Actinophytocola sp. 11-183.</title>
        <authorList>
            <person name="Wang W."/>
            <person name="Yuan L."/>
        </authorList>
    </citation>
    <scope>NUCLEOTIDE SEQUENCE [LARGE SCALE GENOMIC DNA]</scope>
    <source>
        <strain evidence="10 11">11-183</strain>
    </source>
</reference>
<evidence type="ECO:0000259" key="9">
    <source>
        <dbReference type="PROSITE" id="PS52029"/>
    </source>
</evidence>
<comment type="pathway">
    <text evidence="1 6">Cell wall biogenesis; peptidoglycan biosynthesis.</text>
</comment>
<dbReference type="PANTHER" id="PTHR30582:SF33">
    <property type="entry name" value="EXPORTED PROTEIN"/>
    <property type="match status" value="1"/>
</dbReference>
<gene>
    <name evidence="10" type="ORF">BU204_20655</name>
</gene>
<feature type="signal peptide" evidence="8">
    <location>
        <begin position="1"/>
        <end position="21"/>
    </location>
</feature>
<dbReference type="GO" id="GO:0005576">
    <property type="term" value="C:extracellular region"/>
    <property type="evidence" value="ECO:0007669"/>
    <property type="project" value="TreeGrafter"/>
</dbReference>
<protein>
    <recommendedName>
        <fullName evidence="9">L,D-TPase catalytic domain-containing protein</fullName>
    </recommendedName>
</protein>
<evidence type="ECO:0000256" key="4">
    <source>
        <dbReference type="ARBA" id="ARBA00022984"/>
    </source>
</evidence>
<keyword evidence="11" id="KW-1185">Reference proteome</keyword>
<feature type="active site" description="Proton donor/acceptor" evidence="6">
    <location>
        <position position="138"/>
    </location>
</feature>
<evidence type="ECO:0000256" key="2">
    <source>
        <dbReference type="ARBA" id="ARBA00022679"/>
    </source>
</evidence>
<keyword evidence="8" id="KW-0732">Signal</keyword>
<keyword evidence="2" id="KW-0808">Transferase</keyword>
<feature type="compositionally biased region" description="Low complexity" evidence="7">
    <location>
        <begin position="30"/>
        <end position="51"/>
    </location>
</feature>
<dbReference type="Proteomes" id="UP000185596">
    <property type="component" value="Unassembled WGS sequence"/>
</dbReference>
<keyword evidence="4 6" id="KW-0573">Peptidoglycan synthesis</keyword>
<dbReference type="EMBL" id="MSIE01000038">
    <property type="protein sequence ID" value="OLF15679.1"/>
    <property type="molecule type" value="Genomic_DNA"/>
</dbReference>
<feature type="chain" id="PRO_5012141253" description="L,D-TPase catalytic domain-containing protein" evidence="8">
    <location>
        <begin position="22"/>
        <end position="174"/>
    </location>
</feature>
<dbReference type="InterPro" id="IPR005490">
    <property type="entry name" value="LD_TPept_cat_dom"/>
</dbReference>
<dbReference type="STRING" id="1912961.BU204_20655"/>
<dbReference type="GO" id="GO:0071972">
    <property type="term" value="F:peptidoglycan L,D-transpeptidase activity"/>
    <property type="evidence" value="ECO:0007669"/>
    <property type="project" value="TreeGrafter"/>
</dbReference>
<dbReference type="InterPro" id="IPR038063">
    <property type="entry name" value="Transpep_catalytic_dom"/>
</dbReference>
<dbReference type="PROSITE" id="PS52029">
    <property type="entry name" value="LD_TPASE"/>
    <property type="match status" value="1"/>
</dbReference>
<comment type="caution">
    <text evidence="10">The sequence shown here is derived from an EMBL/GenBank/DDBJ whole genome shotgun (WGS) entry which is preliminary data.</text>
</comment>
<sequence>MARFLVVTAAVACLASCSAEAAPGGSPRQASAPVASSPASSSPASSTAPSTTTPPPPPPPPCAANVRACVSLSSRQAWLLRGGRVEYGPVPISHGGRANPTPTGTYPVSWKDEENTSSIYGTPMPYSVFFAPGGIAFHQGDLATDSHGCVRLSMAAARAFFTSLQPGETVQVLP</sequence>
<evidence type="ECO:0000313" key="10">
    <source>
        <dbReference type="EMBL" id="OLF15679.1"/>
    </source>
</evidence>
<dbReference type="Gene3D" id="2.40.440.10">
    <property type="entry name" value="L,D-transpeptidase catalytic domain-like"/>
    <property type="match status" value="1"/>
</dbReference>
<evidence type="ECO:0000256" key="6">
    <source>
        <dbReference type="PROSITE-ProRule" id="PRU01373"/>
    </source>
</evidence>
<proteinExistence type="predicted"/>
<dbReference type="UniPathway" id="UPA00219"/>
<dbReference type="InterPro" id="IPR050979">
    <property type="entry name" value="LD-transpeptidase"/>
</dbReference>
<feature type="domain" description="L,D-TPase catalytic" evidence="9">
    <location>
        <begin position="66"/>
        <end position="173"/>
    </location>
</feature>
<accession>A0A1Q8CMU6</accession>
<evidence type="ECO:0000256" key="7">
    <source>
        <dbReference type="SAM" id="MobiDB-lite"/>
    </source>
</evidence>
<keyword evidence="3 6" id="KW-0133">Cell shape</keyword>